<dbReference type="InterPro" id="IPR027246">
    <property type="entry name" value="Porin_Euk/Tom40"/>
</dbReference>
<keyword evidence="2" id="KW-1134">Transmembrane beta strand</keyword>
<dbReference type="InterPro" id="IPR023614">
    <property type="entry name" value="Porin_dom_sf"/>
</dbReference>
<gene>
    <name evidence="4" type="ORF">RF11_06473</name>
</gene>
<reference evidence="4 5" key="1">
    <citation type="journal article" date="2014" name="Genome Biol. Evol.">
        <title>The genome of the myxosporean Thelohanellus kitauei shows adaptations to nutrient acquisition within its fish host.</title>
        <authorList>
            <person name="Yang Y."/>
            <person name="Xiong J."/>
            <person name="Zhou Z."/>
            <person name="Huo F."/>
            <person name="Miao W."/>
            <person name="Ran C."/>
            <person name="Liu Y."/>
            <person name="Zhang J."/>
            <person name="Feng J."/>
            <person name="Wang M."/>
            <person name="Wang M."/>
            <person name="Wang L."/>
            <person name="Yao B."/>
        </authorList>
    </citation>
    <scope>NUCLEOTIDE SEQUENCE [LARGE SCALE GENOMIC DNA]</scope>
    <source>
        <strain evidence="4">Wuqing</strain>
    </source>
</reference>
<keyword evidence="3" id="KW-0496">Mitochondrion</keyword>
<dbReference type="GO" id="GO:0055085">
    <property type="term" value="P:transmembrane transport"/>
    <property type="evidence" value="ECO:0007669"/>
    <property type="project" value="InterPro"/>
</dbReference>
<evidence type="ECO:0000256" key="3">
    <source>
        <dbReference type="ARBA" id="ARBA00022787"/>
    </source>
</evidence>
<dbReference type="Gene3D" id="2.40.160.10">
    <property type="entry name" value="Porin"/>
    <property type="match status" value="1"/>
</dbReference>
<dbReference type="Pfam" id="PF01459">
    <property type="entry name" value="Porin_3"/>
    <property type="match status" value="1"/>
</dbReference>
<dbReference type="AlphaFoldDB" id="A0A0C2MAG3"/>
<comment type="subcellular location">
    <subcellularLocation>
        <location evidence="1">Mitochondrion outer membrane</location>
    </subcellularLocation>
</comment>
<proteinExistence type="predicted"/>
<evidence type="ECO:0000313" key="4">
    <source>
        <dbReference type="EMBL" id="KII61309.1"/>
    </source>
</evidence>
<evidence type="ECO:0000256" key="2">
    <source>
        <dbReference type="ARBA" id="ARBA00022452"/>
    </source>
</evidence>
<evidence type="ECO:0000313" key="5">
    <source>
        <dbReference type="Proteomes" id="UP000031668"/>
    </source>
</evidence>
<keyword evidence="2" id="KW-0472">Membrane</keyword>
<dbReference type="OrthoDB" id="10449214at2759"/>
<keyword evidence="3" id="KW-1000">Mitochondrion outer membrane</keyword>
<name>A0A0C2MAG3_THEKT</name>
<sequence length="302" mass="33792">MACSENVCCRSQTPKCCKFDDVERRARKMFHPTILSSEIQLKTRIKPMSRTLDLSLTHDIQKNTTAWEVVAHGDLHDRIKAKARASGDKSCELSLTFNHPKIPDTTALLSTSLNYDTECIVPKLEISKRFEHFRLNGKLSTRKICGSSSCCIGKSTAEISALFHHRSIRGGISLSTCDLIAFKETSLDMAARFHEGPFIATISTQTFKKFTGSLIYKHDPSFCVGAEASYDMSTKLYESHLAFAKKVRPDSKMILRISSDATALMNLKHRLSEYMTLNISNEFMLKGDSKPSKFGFGLELSA</sequence>
<accession>A0A0C2MAG3</accession>
<evidence type="ECO:0000256" key="1">
    <source>
        <dbReference type="ARBA" id="ARBA00004294"/>
    </source>
</evidence>
<dbReference type="Proteomes" id="UP000031668">
    <property type="component" value="Unassembled WGS sequence"/>
</dbReference>
<organism evidence="4 5">
    <name type="scientific">Thelohanellus kitauei</name>
    <name type="common">Myxosporean</name>
    <dbReference type="NCBI Taxonomy" id="669202"/>
    <lineage>
        <taxon>Eukaryota</taxon>
        <taxon>Metazoa</taxon>
        <taxon>Cnidaria</taxon>
        <taxon>Myxozoa</taxon>
        <taxon>Myxosporea</taxon>
        <taxon>Bivalvulida</taxon>
        <taxon>Platysporina</taxon>
        <taxon>Myxobolidae</taxon>
        <taxon>Thelohanellus</taxon>
    </lineage>
</organism>
<keyword evidence="2" id="KW-0812">Transmembrane</keyword>
<dbReference type="EMBL" id="JWZT01005346">
    <property type="protein sequence ID" value="KII61309.1"/>
    <property type="molecule type" value="Genomic_DNA"/>
</dbReference>
<keyword evidence="5" id="KW-1185">Reference proteome</keyword>
<protein>
    <submittedName>
        <fullName evidence="4">Uncharacterized protein</fullName>
    </submittedName>
</protein>
<comment type="caution">
    <text evidence="4">The sequence shown here is derived from an EMBL/GenBank/DDBJ whole genome shotgun (WGS) entry which is preliminary data.</text>
</comment>
<dbReference type="GO" id="GO:0005741">
    <property type="term" value="C:mitochondrial outer membrane"/>
    <property type="evidence" value="ECO:0007669"/>
    <property type="project" value="UniProtKB-SubCell"/>
</dbReference>